<dbReference type="InterPro" id="IPR025295">
    <property type="entry name" value="eCIS_core_dom"/>
</dbReference>
<dbReference type="EMBL" id="NAPY01000001">
    <property type="protein sequence ID" value="MUL34943.1"/>
    <property type="molecule type" value="Genomic_DNA"/>
</dbReference>
<gene>
    <name evidence="3" type="ORF">BWI75_00825</name>
</gene>
<feature type="compositionally biased region" description="Low complexity" evidence="1">
    <location>
        <begin position="314"/>
        <end position="329"/>
    </location>
</feature>
<evidence type="ECO:0000313" key="4">
    <source>
        <dbReference type="Proteomes" id="UP000441797"/>
    </source>
</evidence>
<dbReference type="AlphaFoldDB" id="A0A6N8FNK3"/>
<proteinExistence type="predicted"/>
<name>A0A6N8FNK3_9CHRO</name>
<evidence type="ECO:0000313" key="3">
    <source>
        <dbReference type="EMBL" id="MUL34943.1"/>
    </source>
</evidence>
<keyword evidence="4" id="KW-1185">Reference proteome</keyword>
<evidence type="ECO:0000259" key="2">
    <source>
        <dbReference type="Pfam" id="PF13699"/>
    </source>
</evidence>
<evidence type="ECO:0000256" key="1">
    <source>
        <dbReference type="SAM" id="MobiDB-lite"/>
    </source>
</evidence>
<dbReference type="Pfam" id="PF13699">
    <property type="entry name" value="eCIS_core"/>
    <property type="match status" value="1"/>
</dbReference>
<dbReference type="OrthoDB" id="292792at2"/>
<accession>A0A6N8FNK3</accession>
<sequence length="470" mass="52526">MTCQATTQKAQQQTPTAPLLSSGILQRKCASCGQHTYAGGECAECQKKRSPLQRRSSDRAEITEVPPIVHEVLRSPGQPLDPDTRDFMESRFGHDFSQVRVHTDTKAADSAQAVDALAYTVGRDVVFGADQYEPKMTEGKKLLAHELTHVVQQQSLPPSPELKISAAGNVLEKEADASATALLQNMPQLRVTNLARPLLLRQPAEQLRPTPPRPAPPVRRPPPLRVIEGGLSKATARSAERTGWRYFWRAVAKRFALRGAVAAALAAADGPLPIGELIDLGLALWTIWEIVQLWDIIWSEASQIQDREQQGESEAQAETQPQTQPQTQPMPDVDFDEDSRRGCRARAIAQRGGNSCHDQFATSISGVTREWEVQTPEGFYATFDALGRDRILYEIKTGYRFLLNTSPQTYQLRERTINRFIEQSENQLLVATRCNYPLTWVFNDSQVADFVDGFIQPPVRFQPFPCDEDR</sequence>
<organism evidence="3 4">
    <name type="scientific">Gloeocapsopsis dulcis AAB1 = 1H9</name>
    <dbReference type="NCBI Taxonomy" id="1433147"/>
    <lineage>
        <taxon>Bacteria</taxon>
        <taxon>Bacillati</taxon>
        <taxon>Cyanobacteriota</taxon>
        <taxon>Cyanophyceae</taxon>
        <taxon>Oscillatoriophycideae</taxon>
        <taxon>Chroococcales</taxon>
        <taxon>Chroococcaceae</taxon>
        <taxon>Gloeocapsopsis</taxon>
        <taxon>Gloeocapsopsis dulcis</taxon>
    </lineage>
</organism>
<dbReference type="RefSeq" id="WP_105220240.1">
    <property type="nucleotide sequence ID" value="NZ_CAWNSU010000059.1"/>
</dbReference>
<feature type="region of interest" description="Disordered" evidence="1">
    <location>
        <begin position="203"/>
        <end position="223"/>
    </location>
</feature>
<protein>
    <recommendedName>
        <fullName evidence="2">eCIS core domain-containing protein</fullName>
    </recommendedName>
</protein>
<feature type="domain" description="eCIS core" evidence="2">
    <location>
        <begin position="79"/>
        <end position="155"/>
    </location>
</feature>
<reference evidence="3 4" key="1">
    <citation type="journal article" date="2019" name="Front. Microbiol.">
        <title>Genomic Features for Desiccation Tolerance and Sugar Biosynthesis in the Extremophile Gloeocapsopsis sp. UTEX B3054.</title>
        <authorList>
            <person name="Urrejola C."/>
            <person name="Alcorta J."/>
            <person name="Salas L."/>
            <person name="Vasquez M."/>
            <person name="Polz M.F."/>
            <person name="Vicuna R."/>
            <person name="Diez B."/>
        </authorList>
    </citation>
    <scope>NUCLEOTIDE SEQUENCE [LARGE SCALE GENOMIC DNA]</scope>
    <source>
        <strain evidence="3 4">1H9</strain>
    </source>
</reference>
<dbReference type="Proteomes" id="UP000441797">
    <property type="component" value="Unassembled WGS sequence"/>
</dbReference>
<comment type="caution">
    <text evidence="3">The sequence shown here is derived from an EMBL/GenBank/DDBJ whole genome shotgun (WGS) entry which is preliminary data.</text>
</comment>
<feature type="compositionally biased region" description="Pro residues" evidence="1">
    <location>
        <begin position="209"/>
        <end position="223"/>
    </location>
</feature>
<feature type="region of interest" description="Disordered" evidence="1">
    <location>
        <begin position="305"/>
        <end position="338"/>
    </location>
</feature>